<name>A0A0A7SX09_LACLL</name>
<dbReference type="EMBL" id="BBSI01000042">
    <property type="protein sequence ID" value="GAM81859.1"/>
    <property type="molecule type" value="Genomic_DNA"/>
</dbReference>
<dbReference type="EMBL" id="CP015904">
    <property type="protein sequence ID" value="ARE12367.1"/>
    <property type="molecule type" value="Genomic_DNA"/>
</dbReference>
<evidence type="ECO:0000313" key="5">
    <source>
        <dbReference type="Proteomes" id="UP000031847"/>
    </source>
</evidence>
<dbReference type="InterPro" id="IPR000182">
    <property type="entry name" value="GNAT_dom"/>
</dbReference>
<accession>A0A0A7SX09</accession>
<reference evidence="6" key="2">
    <citation type="submission" date="2015-10" db="EMBL/GenBank/DDBJ databases">
        <title>Draft Genome Sequences of 11 Lactococcus lactis subspecies cremoris strains.</title>
        <authorList>
            <person name="Wels M."/>
            <person name="Backus L."/>
            <person name="Boekhorst J."/>
            <person name="Dijkstra A."/>
            <person name="Beerthuizen M."/>
            <person name="Kelly W."/>
            <person name="Siezen R."/>
            <person name="Bachmann H."/>
            <person name="Van Hijum S."/>
        </authorList>
    </citation>
    <scope>NUCLEOTIDE SEQUENCE [LARGE SCALE GENOMIC DNA]</scope>
    <source>
        <strain evidence="6">LMG9449</strain>
    </source>
</reference>
<dbReference type="PATRIC" id="fig|1360.109.peg.2476"/>
<evidence type="ECO:0000313" key="2">
    <source>
        <dbReference type="EMBL" id="ARE12367.1"/>
    </source>
</evidence>
<reference evidence="2 7" key="3">
    <citation type="journal article" date="2017" name="BMC Genomics">
        <title>Comparative and functional genomics of the Lactococcus lactis taxon; insights into evolution and niche adaptation.</title>
        <authorList>
            <person name="Kelleher P."/>
            <person name="Bottacini F."/>
            <person name="Mahony J."/>
            <person name="Kilcawley K.N."/>
            <person name="van Sinderen D."/>
        </authorList>
    </citation>
    <scope>NUCLEOTIDE SEQUENCE [LARGE SCALE GENOMIC DNA]</scope>
    <source>
        <strain evidence="2 7">UC11</strain>
    </source>
</reference>
<dbReference type="Gene3D" id="3.40.630.30">
    <property type="match status" value="1"/>
</dbReference>
<dbReference type="Proteomes" id="UP000053612">
    <property type="component" value="Unassembled WGS sequence"/>
</dbReference>
<evidence type="ECO:0000259" key="1">
    <source>
        <dbReference type="PROSITE" id="PS51186"/>
    </source>
</evidence>
<proteinExistence type="predicted"/>
<dbReference type="RefSeq" id="WP_021723185.1">
    <property type="nucleotide sequence ID" value="NZ_BAABQR010000011.1"/>
</dbReference>
<reference evidence="4" key="4">
    <citation type="journal article" date="2017" name="Genome Announc.">
        <title>Draft Genome Sequences of 24 Lactococcus lactis Strains.</title>
        <authorList>
            <person name="Backus L."/>
            <person name="Wels M."/>
            <person name="Boekhorst J."/>
            <person name="Dijkstra A.R."/>
            <person name="Beerthuyzen M."/>
            <person name="Kelly W.J."/>
            <person name="Siezen R.J."/>
            <person name="van Hijum S.A."/>
            <person name="Bachmann H."/>
        </authorList>
    </citation>
    <scope>NUCLEOTIDE SEQUENCE</scope>
    <source>
        <strain evidence="4">LMG9447</strain>
    </source>
</reference>
<evidence type="ECO:0000313" key="6">
    <source>
        <dbReference type="Proteomes" id="UP000053612"/>
    </source>
</evidence>
<feature type="domain" description="N-acetyltransferase" evidence="1">
    <location>
        <begin position="1"/>
        <end position="155"/>
    </location>
</feature>
<dbReference type="Pfam" id="PF00583">
    <property type="entry name" value="Acetyltransf_1"/>
    <property type="match status" value="1"/>
</dbReference>
<sequence>MIIKTINLENYKEVTELIRESFSQSEHGYGNEAELVDKIRNEEGYIKDLEIVAFEDGKIVGHGLLSEVEIVSDSQKFKGLVLAPLDVLTTYQGKGIGAAVLLELEKRAKILDYPFISILGHETYYPKFGYVPASQYQIKAPFEVSDENFMIKELTDGGLEGKSGVIHYSEAFN</sequence>
<evidence type="ECO:0000313" key="4">
    <source>
        <dbReference type="EMBL" id="KSU16627.1"/>
    </source>
</evidence>
<keyword evidence="3" id="KW-0808">Transferase</keyword>
<evidence type="ECO:0000313" key="3">
    <source>
        <dbReference type="EMBL" id="GAM81859.1"/>
    </source>
</evidence>
<dbReference type="Proteomes" id="UP000031847">
    <property type="component" value="Unassembled WGS sequence"/>
</dbReference>
<gene>
    <name evidence="3" type="ORF">JCM5805K_2983</name>
    <name evidence="2" type="ORF">LLUC11_0031</name>
    <name evidence="4" type="ORF">LMG9449_1875</name>
</gene>
<dbReference type="CDD" id="cd04301">
    <property type="entry name" value="NAT_SF"/>
    <property type="match status" value="1"/>
</dbReference>
<organism evidence="3 5">
    <name type="scientific">Lactococcus lactis subsp. lactis</name>
    <name type="common">Streptococcus lactis</name>
    <dbReference type="NCBI Taxonomy" id="1360"/>
    <lineage>
        <taxon>Bacteria</taxon>
        <taxon>Bacillati</taxon>
        <taxon>Bacillota</taxon>
        <taxon>Bacilli</taxon>
        <taxon>Lactobacillales</taxon>
        <taxon>Streptococcaceae</taxon>
        <taxon>Lactococcus</taxon>
    </lineage>
</organism>
<dbReference type="SUPFAM" id="SSF55729">
    <property type="entry name" value="Acyl-CoA N-acyltransferases (Nat)"/>
    <property type="match status" value="1"/>
</dbReference>
<dbReference type="AlphaFoldDB" id="A0A0A7SX09"/>
<dbReference type="EMBL" id="LKLS01000153">
    <property type="protein sequence ID" value="KSU16627.1"/>
    <property type="molecule type" value="Genomic_DNA"/>
</dbReference>
<dbReference type="InterPro" id="IPR016181">
    <property type="entry name" value="Acyl_CoA_acyltransferase"/>
</dbReference>
<dbReference type="Proteomes" id="UP000192067">
    <property type="component" value="Chromosome"/>
</dbReference>
<dbReference type="GO" id="GO:0016747">
    <property type="term" value="F:acyltransferase activity, transferring groups other than amino-acyl groups"/>
    <property type="evidence" value="ECO:0007669"/>
    <property type="project" value="InterPro"/>
</dbReference>
<reference evidence="3 5" key="1">
    <citation type="submission" date="2015-01" db="EMBL/GenBank/DDBJ databases">
        <title>Lactococcus lactis subsp.lactis JCM 5805 whole genome shotgun sequence.</title>
        <authorList>
            <person name="Fujii T."/>
            <person name="Tomita Y."/>
            <person name="Ikushima S."/>
            <person name="Fujiwara D."/>
        </authorList>
    </citation>
    <scope>NUCLEOTIDE SEQUENCE [LARGE SCALE GENOMIC DNA]</scope>
    <source>
        <strain evidence="3 5">JCM 5805</strain>
    </source>
</reference>
<evidence type="ECO:0000313" key="7">
    <source>
        <dbReference type="Proteomes" id="UP000192067"/>
    </source>
</evidence>
<protein>
    <submittedName>
        <fullName evidence="2 3">Acetyltransferase</fullName>
    </submittedName>
</protein>
<dbReference type="PROSITE" id="PS51186">
    <property type="entry name" value="GNAT"/>
    <property type="match status" value="1"/>
</dbReference>